<accession>A0ABQ4YAE7</accession>
<dbReference type="Proteomes" id="UP001151760">
    <property type="component" value="Unassembled WGS sequence"/>
</dbReference>
<gene>
    <name evidence="1" type="ORF">Tco_0706933</name>
</gene>
<evidence type="ECO:0000313" key="1">
    <source>
        <dbReference type="EMBL" id="GJS74092.1"/>
    </source>
</evidence>
<proteinExistence type="predicted"/>
<organism evidence="1 2">
    <name type="scientific">Tanacetum coccineum</name>
    <dbReference type="NCBI Taxonomy" id="301880"/>
    <lineage>
        <taxon>Eukaryota</taxon>
        <taxon>Viridiplantae</taxon>
        <taxon>Streptophyta</taxon>
        <taxon>Embryophyta</taxon>
        <taxon>Tracheophyta</taxon>
        <taxon>Spermatophyta</taxon>
        <taxon>Magnoliopsida</taxon>
        <taxon>eudicotyledons</taxon>
        <taxon>Gunneridae</taxon>
        <taxon>Pentapetalae</taxon>
        <taxon>asterids</taxon>
        <taxon>campanulids</taxon>
        <taxon>Asterales</taxon>
        <taxon>Asteraceae</taxon>
        <taxon>Asteroideae</taxon>
        <taxon>Anthemideae</taxon>
        <taxon>Anthemidinae</taxon>
        <taxon>Tanacetum</taxon>
    </lineage>
</organism>
<dbReference type="EMBL" id="BQNB010010205">
    <property type="protein sequence ID" value="GJS74092.1"/>
    <property type="molecule type" value="Genomic_DNA"/>
</dbReference>
<evidence type="ECO:0000313" key="2">
    <source>
        <dbReference type="Proteomes" id="UP001151760"/>
    </source>
</evidence>
<reference evidence="1" key="1">
    <citation type="journal article" date="2022" name="Int. J. Mol. Sci.">
        <title>Draft Genome of Tanacetum Coccineum: Genomic Comparison of Closely Related Tanacetum-Family Plants.</title>
        <authorList>
            <person name="Yamashiro T."/>
            <person name="Shiraishi A."/>
            <person name="Nakayama K."/>
            <person name="Satake H."/>
        </authorList>
    </citation>
    <scope>NUCLEOTIDE SEQUENCE</scope>
</reference>
<protein>
    <submittedName>
        <fullName evidence="1">Uncharacterized protein</fullName>
    </submittedName>
</protein>
<keyword evidence="2" id="KW-1185">Reference proteome</keyword>
<sequence length="147" mass="15785">MGGSLHGQRAVSVRHLCMFEVGGGFWVVGVVPLGWLLEVFCGSGEGFVVAPLNRERPQLNLPRASNYYPRGRMVDRAGVWGETPTRVRAGRVRWYFVDGVGLGRVLGGACVGPYCGSGCRPVGVYGPLSSPTLILAVDVLGPQAVWW</sequence>
<name>A0ABQ4YAE7_9ASTR</name>
<comment type="caution">
    <text evidence="1">The sequence shown here is derived from an EMBL/GenBank/DDBJ whole genome shotgun (WGS) entry which is preliminary data.</text>
</comment>
<reference evidence="1" key="2">
    <citation type="submission" date="2022-01" db="EMBL/GenBank/DDBJ databases">
        <authorList>
            <person name="Yamashiro T."/>
            <person name="Shiraishi A."/>
            <person name="Satake H."/>
            <person name="Nakayama K."/>
        </authorList>
    </citation>
    <scope>NUCLEOTIDE SEQUENCE</scope>
</reference>